<evidence type="ECO:0000313" key="5">
    <source>
        <dbReference type="Proteomes" id="UP000634136"/>
    </source>
</evidence>
<dbReference type="PROSITE" id="PS00018">
    <property type="entry name" value="EF_HAND_1"/>
    <property type="match status" value="2"/>
</dbReference>
<dbReference type="GO" id="GO:0003676">
    <property type="term" value="F:nucleic acid binding"/>
    <property type="evidence" value="ECO:0007669"/>
    <property type="project" value="InterPro"/>
</dbReference>
<dbReference type="AlphaFoldDB" id="A0A834T0M1"/>
<dbReference type="Gene3D" id="3.30.420.10">
    <property type="entry name" value="Ribonuclease H-like superfamily/Ribonuclease H"/>
    <property type="match status" value="1"/>
</dbReference>
<evidence type="ECO:0000256" key="2">
    <source>
        <dbReference type="ARBA" id="ARBA00022837"/>
    </source>
</evidence>
<keyword evidence="1" id="KW-0677">Repeat</keyword>
<dbReference type="InterPro" id="IPR026960">
    <property type="entry name" value="RVT-Znf"/>
</dbReference>
<keyword evidence="2" id="KW-0106">Calcium</keyword>
<name>A0A834T0M1_9FABA</name>
<sequence>MLSTFFSNDHNEDDKIYWKHAKDGNFSIKSAYALITMPKTRANASMSWIWKPFCNPRQNFFLWRAFLNALPTSQKINNILRTIPASCNLCNLNQEDLLHSLRDCPSISCIWNQFPLPPNFFSLPLDHWLKTNCSNKINSFKNLPWNTFFIYIYYYIWNNRNQHLFRSKPHLPLSIIKSAINNANEFHFLAKPTPPIAHTNYQLVYWMEPQEHYHKLNIDGSASNMNLGAGGIIRNAQGSHIISFNHFIGRGDSIKAELWALQTRLSIAINLNIKYIEIETNALSVIYLIKNLNLCHLHPFFCVIQNCRRFLSTFEDYKLLHIYREANGCADLLAKHAHISQCQKSTFLEPPPFLHPQLLKNSLHIVLRPAFDVIDTDRDGKISRSDLRSLFHAADEDDDVVVESMMVAADTNGDGFVEYEEFERVVETATGASGAPGIMEEAFRVMDKDGDGKLGREDLKSFMGWAGLAVTEDDIEDMIGVGGGGGVSFHGFIRILGL</sequence>
<dbReference type="Pfam" id="PF13405">
    <property type="entry name" value="EF-hand_6"/>
    <property type="match status" value="1"/>
</dbReference>
<dbReference type="InterPro" id="IPR018247">
    <property type="entry name" value="EF_Hand_1_Ca_BS"/>
</dbReference>
<dbReference type="CDD" id="cd06222">
    <property type="entry name" value="RNase_H_like"/>
    <property type="match status" value="1"/>
</dbReference>
<evidence type="ECO:0000313" key="4">
    <source>
        <dbReference type="EMBL" id="KAF7806819.1"/>
    </source>
</evidence>
<comment type="caution">
    <text evidence="4">The sequence shown here is derived from an EMBL/GenBank/DDBJ whole genome shotgun (WGS) entry which is preliminary data.</text>
</comment>
<feature type="domain" description="EF-hand" evidence="3">
    <location>
        <begin position="370"/>
        <end position="396"/>
    </location>
</feature>
<dbReference type="Pfam" id="PF13499">
    <property type="entry name" value="EF-hand_7"/>
    <property type="match status" value="1"/>
</dbReference>
<dbReference type="SUPFAM" id="SSF47473">
    <property type="entry name" value="EF-hand"/>
    <property type="match status" value="1"/>
</dbReference>
<dbReference type="Pfam" id="PF13456">
    <property type="entry name" value="RVT_3"/>
    <property type="match status" value="1"/>
</dbReference>
<dbReference type="SMART" id="SM00054">
    <property type="entry name" value="EFh"/>
    <property type="match status" value="3"/>
</dbReference>
<proteinExistence type="predicted"/>
<dbReference type="PANTHER" id="PTHR47723:SF19">
    <property type="entry name" value="POLYNUCLEOTIDYL TRANSFERASE, RIBONUCLEASE H-LIKE SUPERFAMILY PROTEIN"/>
    <property type="match status" value="1"/>
</dbReference>
<feature type="domain" description="EF-hand" evidence="3">
    <location>
        <begin position="397"/>
        <end position="432"/>
    </location>
</feature>
<dbReference type="InterPro" id="IPR053151">
    <property type="entry name" value="RNase_H-like"/>
</dbReference>
<dbReference type="SUPFAM" id="SSF53098">
    <property type="entry name" value="Ribonuclease H-like"/>
    <property type="match status" value="1"/>
</dbReference>
<dbReference type="GO" id="GO:0005509">
    <property type="term" value="F:calcium ion binding"/>
    <property type="evidence" value="ECO:0007669"/>
    <property type="project" value="InterPro"/>
</dbReference>
<dbReference type="OrthoDB" id="1184220at2759"/>
<gene>
    <name evidence="4" type="ORF">G2W53_038980</name>
</gene>
<dbReference type="Proteomes" id="UP000634136">
    <property type="component" value="Unassembled WGS sequence"/>
</dbReference>
<dbReference type="InterPro" id="IPR012337">
    <property type="entry name" value="RNaseH-like_sf"/>
</dbReference>
<evidence type="ECO:0000256" key="1">
    <source>
        <dbReference type="ARBA" id="ARBA00022737"/>
    </source>
</evidence>
<dbReference type="InterPro" id="IPR011992">
    <property type="entry name" value="EF-hand-dom_pair"/>
</dbReference>
<evidence type="ECO:0000259" key="3">
    <source>
        <dbReference type="PROSITE" id="PS50222"/>
    </source>
</evidence>
<dbReference type="EMBL" id="JAAIUW010000012">
    <property type="protein sequence ID" value="KAF7806819.1"/>
    <property type="molecule type" value="Genomic_DNA"/>
</dbReference>
<accession>A0A834T0M1</accession>
<dbReference type="GO" id="GO:0004523">
    <property type="term" value="F:RNA-DNA hybrid ribonuclease activity"/>
    <property type="evidence" value="ECO:0007669"/>
    <property type="project" value="InterPro"/>
</dbReference>
<dbReference type="InterPro" id="IPR044730">
    <property type="entry name" value="RNase_H-like_dom_plant"/>
</dbReference>
<dbReference type="Pfam" id="PF13966">
    <property type="entry name" value="zf-RVT"/>
    <property type="match status" value="1"/>
</dbReference>
<reference evidence="4" key="1">
    <citation type="submission" date="2020-09" db="EMBL/GenBank/DDBJ databases">
        <title>Genome-Enabled Discovery of Anthraquinone Biosynthesis in Senna tora.</title>
        <authorList>
            <person name="Kang S.-H."/>
            <person name="Pandey R.P."/>
            <person name="Lee C.-M."/>
            <person name="Sim J.-S."/>
            <person name="Jeong J.-T."/>
            <person name="Choi B.-S."/>
            <person name="Jung M."/>
            <person name="Ginzburg D."/>
            <person name="Zhao K."/>
            <person name="Won S.Y."/>
            <person name="Oh T.-J."/>
            <person name="Yu Y."/>
            <person name="Kim N.-H."/>
            <person name="Lee O.R."/>
            <person name="Lee T.-H."/>
            <person name="Bashyal P."/>
            <person name="Kim T.-S."/>
            <person name="Lee W.-H."/>
            <person name="Kawkins C."/>
            <person name="Kim C.-K."/>
            <person name="Kim J.S."/>
            <person name="Ahn B.O."/>
            <person name="Rhee S.Y."/>
            <person name="Sohng J.K."/>
        </authorList>
    </citation>
    <scope>NUCLEOTIDE SEQUENCE</scope>
    <source>
        <tissue evidence="4">Leaf</tissue>
    </source>
</reference>
<dbReference type="FunFam" id="1.10.238.10:FF:000178">
    <property type="entry name" value="Calmodulin-2 A"/>
    <property type="match status" value="1"/>
</dbReference>
<organism evidence="4 5">
    <name type="scientific">Senna tora</name>
    <dbReference type="NCBI Taxonomy" id="362788"/>
    <lineage>
        <taxon>Eukaryota</taxon>
        <taxon>Viridiplantae</taxon>
        <taxon>Streptophyta</taxon>
        <taxon>Embryophyta</taxon>
        <taxon>Tracheophyta</taxon>
        <taxon>Spermatophyta</taxon>
        <taxon>Magnoliopsida</taxon>
        <taxon>eudicotyledons</taxon>
        <taxon>Gunneridae</taxon>
        <taxon>Pentapetalae</taxon>
        <taxon>rosids</taxon>
        <taxon>fabids</taxon>
        <taxon>Fabales</taxon>
        <taxon>Fabaceae</taxon>
        <taxon>Caesalpinioideae</taxon>
        <taxon>Cassia clade</taxon>
        <taxon>Senna</taxon>
    </lineage>
</organism>
<dbReference type="InterPro" id="IPR002156">
    <property type="entry name" value="RNaseH_domain"/>
</dbReference>
<dbReference type="PROSITE" id="PS50222">
    <property type="entry name" value="EF_HAND_2"/>
    <property type="match status" value="3"/>
</dbReference>
<keyword evidence="5" id="KW-1185">Reference proteome</keyword>
<protein>
    <submittedName>
        <fullName evidence="4">Calcium-binding protein CP1</fullName>
    </submittedName>
</protein>
<dbReference type="InterPro" id="IPR002048">
    <property type="entry name" value="EF_hand_dom"/>
</dbReference>
<dbReference type="InterPro" id="IPR036397">
    <property type="entry name" value="RNaseH_sf"/>
</dbReference>
<dbReference type="Gene3D" id="1.10.238.10">
    <property type="entry name" value="EF-hand"/>
    <property type="match status" value="2"/>
</dbReference>
<dbReference type="CDD" id="cd00051">
    <property type="entry name" value="EFh"/>
    <property type="match status" value="2"/>
</dbReference>
<feature type="domain" description="EF-hand" evidence="3">
    <location>
        <begin position="434"/>
        <end position="469"/>
    </location>
</feature>
<dbReference type="PANTHER" id="PTHR47723">
    <property type="entry name" value="OS05G0353850 PROTEIN"/>
    <property type="match status" value="1"/>
</dbReference>
<dbReference type="GO" id="GO:0043226">
    <property type="term" value="C:organelle"/>
    <property type="evidence" value="ECO:0007669"/>
    <property type="project" value="UniProtKB-ARBA"/>
</dbReference>